<feature type="non-terminal residue" evidence="1">
    <location>
        <position position="1"/>
    </location>
</feature>
<dbReference type="AlphaFoldDB" id="A0A392VHJ0"/>
<accession>A0A392VHJ0</accession>
<keyword evidence="2" id="KW-1185">Reference proteome</keyword>
<protein>
    <submittedName>
        <fullName evidence="1">Uncharacterized protein</fullName>
    </submittedName>
</protein>
<evidence type="ECO:0000313" key="1">
    <source>
        <dbReference type="EMBL" id="MCI86285.1"/>
    </source>
</evidence>
<proteinExistence type="predicted"/>
<organism evidence="1 2">
    <name type="scientific">Trifolium medium</name>
    <dbReference type="NCBI Taxonomy" id="97028"/>
    <lineage>
        <taxon>Eukaryota</taxon>
        <taxon>Viridiplantae</taxon>
        <taxon>Streptophyta</taxon>
        <taxon>Embryophyta</taxon>
        <taxon>Tracheophyta</taxon>
        <taxon>Spermatophyta</taxon>
        <taxon>Magnoliopsida</taxon>
        <taxon>eudicotyledons</taxon>
        <taxon>Gunneridae</taxon>
        <taxon>Pentapetalae</taxon>
        <taxon>rosids</taxon>
        <taxon>fabids</taxon>
        <taxon>Fabales</taxon>
        <taxon>Fabaceae</taxon>
        <taxon>Papilionoideae</taxon>
        <taxon>50 kb inversion clade</taxon>
        <taxon>NPAAA clade</taxon>
        <taxon>Hologalegina</taxon>
        <taxon>IRL clade</taxon>
        <taxon>Trifolieae</taxon>
        <taxon>Trifolium</taxon>
    </lineage>
</organism>
<dbReference type="Proteomes" id="UP000265520">
    <property type="component" value="Unassembled WGS sequence"/>
</dbReference>
<reference evidence="1 2" key="1">
    <citation type="journal article" date="2018" name="Front. Plant Sci.">
        <title>Red Clover (Trifolium pratense) and Zigzag Clover (T. medium) - A Picture of Genomic Similarities and Differences.</title>
        <authorList>
            <person name="Dluhosova J."/>
            <person name="Istvanek J."/>
            <person name="Nedelnik J."/>
            <person name="Repkova J."/>
        </authorList>
    </citation>
    <scope>NUCLEOTIDE SEQUENCE [LARGE SCALE GENOMIC DNA]</scope>
    <source>
        <strain evidence="2">cv. 10/8</strain>
        <tissue evidence="1">Leaf</tissue>
    </source>
</reference>
<sequence length="32" mass="3413">SLIGCGAGSPEIWLVGDLLCMSFFVVDPYLPL</sequence>
<evidence type="ECO:0000313" key="2">
    <source>
        <dbReference type="Proteomes" id="UP000265520"/>
    </source>
</evidence>
<comment type="caution">
    <text evidence="1">The sequence shown here is derived from an EMBL/GenBank/DDBJ whole genome shotgun (WGS) entry which is preliminary data.</text>
</comment>
<dbReference type="EMBL" id="LXQA011136132">
    <property type="protein sequence ID" value="MCI86285.1"/>
    <property type="molecule type" value="Genomic_DNA"/>
</dbReference>
<name>A0A392VHJ0_9FABA</name>